<keyword evidence="2" id="KW-0812">Transmembrane</keyword>
<evidence type="ECO:0000313" key="4">
    <source>
        <dbReference type="EMBL" id="QHU15704.1"/>
    </source>
</evidence>
<feature type="compositionally biased region" description="Low complexity" evidence="1">
    <location>
        <begin position="83"/>
        <end position="104"/>
    </location>
</feature>
<dbReference type="EMBL" id="MN740867">
    <property type="protein sequence ID" value="QHU15704.1"/>
    <property type="molecule type" value="Genomic_DNA"/>
</dbReference>
<feature type="transmembrane region" description="Helical" evidence="2">
    <location>
        <begin position="32"/>
        <end position="49"/>
    </location>
</feature>
<feature type="region of interest" description="Disordered" evidence="1">
    <location>
        <begin position="207"/>
        <end position="243"/>
    </location>
</feature>
<evidence type="ECO:0000256" key="2">
    <source>
        <dbReference type="SAM" id="Phobius"/>
    </source>
</evidence>
<evidence type="ECO:0000256" key="1">
    <source>
        <dbReference type="SAM" id="MobiDB-lite"/>
    </source>
</evidence>
<reference evidence="4" key="1">
    <citation type="journal article" date="2020" name="Nature">
        <title>Giant virus diversity and host interactions through global metagenomics.</title>
        <authorList>
            <person name="Schulz F."/>
            <person name="Roux S."/>
            <person name="Paez-Espino D."/>
            <person name="Jungbluth S."/>
            <person name="Walsh D.A."/>
            <person name="Denef V.J."/>
            <person name="McMahon K.D."/>
            <person name="Konstantinidis K.T."/>
            <person name="Eloe-Fadrosh E.A."/>
            <person name="Kyrpides N.C."/>
            <person name="Woyke T."/>
        </authorList>
    </citation>
    <scope>NUCLEOTIDE SEQUENCE</scope>
    <source>
        <strain evidence="4">GVMAG-S-3300010158-109</strain>
    </source>
</reference>
<keyword evidence="2" id="KW-1133">Transmembrane helix</keyword>
<feature type="domain" description="Minor capsid protein P9 transmembrane helices" evidence="3">
    <location>
        <begin position="6"/>
        <end position="70"/>
    </location>
</feature>
<keyword evidence="2" id="KW-0472">Membrane</keyword>
<feature type="transmembrane region" description="Helical" evidence="2">
    <location>
        <begin position="55"/>
        <end position="71"/>
    </location>
</feature>
<feature type="compositionally biased region" description="Basic and acidic residues" evidence="1">
    <location>
        <begin position="215"/>
        <end position="232"/>
    </location>
</feature>
<evidence type="ECO:0000259" key="3">
    <source>
        <dbReference type="Pfam" id="PF19066"/>
    </source>
</evidence>
<accession>A0A6C0KHF4</accession>
<organism evidence="4">
    <name type="scientific">viral metagenome</name>
    <dbReference type="NCBI Taxonomy" id="1070528"/>
    <lineage>
        <taxon>unclassified sequences</taxon>
        <taxon>metagenomes</taxon>
        <taxon>organismal metagenomes</taxon>
    </lineage>
</organism>
<protein>
    <recommendedName>
        <fullName evidence="3">Minor capsid protein P9 transmembrane helices domain-containing protein</fullName>
    </recommendedName>
</protein>
<dbReference type="AlphaFoldDB" id="A0A6C0KHF4"/>
<name>A0A6C0KHF4_9ZZZZ</name>
<feature type="region of interest" description="Disordered" evidence="1">
    <location>
        <begin position="82"/>
        <end position="111"/>
    </location>
</feature>
<dbReference type="InterPro" id="IPR043915">
    <property type="entry name" value="P9_TM"/>
</dbReference>
<proteinExistence type="predicted"/>
<feature type="compositionally biased region" description="Polar residues" evidence="1">
    <location>
        <begin position="233"/>
        <end position="242"/>
    </location>
</feature>
<dbReference type="Pfam" id="PF19066">
    <property type="entry name" value="P9_TM"/>
    <property type="match status" value="1"/>
</dbReference>
<sequence>MKCEPFWLEHPTILFRDIKLLPKNDMNLEQQMNCITRLVIFVFLILYLLNYQQSILFLILSIIFIIILYYLQKNKMSTLETYQPSQSQSSQSSQSSQPQQSQSQRRTTSIRQSDELYQSALNEYKTNRYTYSKFPSYFTQQIDRLIPVQPDATFVSNNQKLVGGANPKTHIAPIIAPPVYEWNHWKDNDFVVPSIINERTSQDFYGSGYYTTPMPDKKKQNERNVSRNEMTDRNVNNDNYKINPTIKRNDPILNNSLLNQPTLHKGNKSTVEHFTYISDEPEKKGCRSCSLPEPSQLSQQSKLTNGDFKRFEQKLGDEKKVRYTGDVNETSGYDETNIQYNLPSNYASTNCQRSQSVSGLNNEIFTSIITPGVYYKNQIIEPIDSNIGISFEQQIPPRKITKENGEILYTAMDPKLYTPIEELEEPLDVAANYDVYDPRSFGYGTSYRGYTDKMTGQPRFYYDDVDSVRRPNYVTRTNIDHIKNVDTYGPIRDDEDTRMSNETIRETAENAFKDQTLDFRTDMMTRLMRKRNAEMWQIRMAPKTGQQKNFRC</sequence>